<accession>A0A8J7DZ11</accession>
<protein>
    <recommendedName>
        <fullName evidence="2 7">DNA repair protein RecO</fullName>
    </recommendedName>
    <alternativeName>
        <fullName evidence="6 7">Recombination protein O</fullName>
    </alternativeName>
</protein>
<keyword evidence="4 7" id="KW-0233">DNA recombination</keyword>
<dbReference type="Gene3D" id="2.40.50.140">
    <property type="entry name" value="Nucleic acid-binding proteins"/>
    <property type="match status" value="1"/>
</dbReference>
<evidence type="ECO:0000313" key="10">
    <source>
        <dbReference type="Proteomes" id="UP000654482"/>
    </source>
</evidence>
<dbReference type="InterPro" id="IPR022572">
    <property type="entry name" value="DNA_rep/recomb_RecO_N"/>
</dbReference>
<dbReference type="SUPFAM" id="SSF50249">
    <property type="entry name" value="Nucleic acid-binding proteins"/>
    <property type="match status" value="1"/>
</dbReference>
<comment type="similarity">
    <text evidence="1 7">Belongs to the RecO family.</text>
</comment>
<comment type="caution">
    <text evidence="9">The sequence shown here is derived from an EMBL/GenBank/DDBJ whole genome shotgun (WGS) entry which is preliminary data.</text>
</comment>
<gene>
    <name evidence="7 9" type="primary">recO</name>
    <name evidence="9" type="ORF">IQ249_19980</name>
</gene>
<evidence type="ECO:0000256" key="5">
    <source>
        <dbReference type="ARBA" id="ARBA00023204"/>
    </source>
</evidence>
<keyword evidence="3 7" id="KW-0227">DNA damage</keyword>
<dbReference type="InterPro" id="IPR037278">
    <property type="entry name" value="ARFGAP/RecO"/>
</dbReference>
<evidence type="ECO:0000256" key="4">
    <source>
        <dbReference type="ARBA" id="ARBA00023172"/>
    </source>
</evidence>
<evidence type="ECO:0000256" key="6">
    <source>
        <dbReference type="ARBA" id="ARBA00033409"/>
    </source>
</evidence>
<name>A0A8J7DZ11_9CYAN</name>
<dbReference type="SUPFAM" id="SSF57863">
    <property type="entry name" value="ArfGap/RecO-like zinc finger"/>
    <property type="match status" value="1"/>
</dbReference>
<proteinExistence type="inferred from homology"/>
<dbReference type="InterPro" id="IPR012340">
    <property type="entry name" value="NA-bd_OB-fold"/>
</dbReference>
<dbReference type="InterPro" id="IPR003717">
    <property type="entry name" value="RecO"/>
</dbReference>
<evidence type="ECO:0000313" key="9">
    <source>
        <dbReference type="EMBL" id="MBE9118176.1"/>
    </source>
</evidence>
<keyword evidence="10" id="KW-1185">Reference proteome</keyword>
<comment type="function">
    <text evidence="7">Involved in DNA repair and RecF pathway recombination.</text>
</comment>
<evidence type="ECO:0000256" key="3">
    <source>
        <dbReference type="ARBA" id="ARBA00022763"/>
    </source>
</evidence>
<dbReference type="GO" id="GO:0006310">
    <property type="term" value="P:DNA recombination"/>
    <property type="evidence" value="ECO:0007669"/>
    <property type="project" value="UniProtKB-UniRule"/>
</dbReference>
<organism evidence="9 10">
    <name type="scientific">Lusitaniella coriacea LEGE 07157</name>
    <dbReference type="NCBI Taxonomy" id="945747"/>
    <lineage>
        <taxon>Bacteria</taxon>
        <taxon>Bacillati</taxon>
        <taxon>Cyanobacteriota</taxon>
        <taxon>Cyanophyceae</taxon>
        <taxon>Spirulinales</taxon>
        <taxon>Lusitaniellaceae</taxon>
        <taxon>Lusitaniella</taxon>
    </lineage>
</organism>
<dbReference type="InterPro" id="IPR042242">
    <property type="entry name" value="RecO_C"/>
</dbReference>
<dbReference type="HAMAP" id="MF_00201">
    <property type="entry name" value="RecO"/>
    <property type="match status" value="1"/>
</dbReference>
<dbReference type="Proteomes" id="UP000654482">
    <property type="component" value="Unassembled WGS sequence"/>
</dbReference>
<dbReference type="AlphaFoldDB" id="A0A8J7DZ11"/>
<keyword evidence="5 7" id="KW-0234">DNA repair</keyword>
<feature type="domain" description="DNA replication/recombination mediator RecO N-terminal" evidence="8">
    <location>
        <begin position="1"/>
        <end position="80"/>
    </location>
</feature>
<evidence type="ECO:0000256" key="7">
    <source>
        <dbReference type="HAMAP-Rule" id="MF_00201"/>
    </source>
</evidence>
<sequence length="287" mass="31482">MSRTYKATGINLKSMPLGEADRLVTILTPEWGLIRAVAPGSRKPKSQLRGRIELFVVNDLLIAKGKSLDKIIQAETQQSYPGLSRNLGKLTASQYLAEVVLGLALSEQPQIELYDLFNEHLRRLEQLSCAANLQASAVPILSHIAHGVFHLLAIAGIAPQVHRCCLSGKSLAPNLSDPHWRVQFTVEVGGIIGENNPDNLRPSPTRVLTQPQLKRSLSGIELALLQQLTAAELHPESQELPGTLQSQTSLDAPWSTVEKLLRSYAQYHLGKSIRSAILMDSLLMTDL</sequence>
<dbReference type="NCBIfam" id="TIGR00613">
    <property type="entry name" value="reco"/>
    <property type="match status" value="1"/>
</dbReference>
<dbReference type="PANTHER" id="PTHR33991">
    <property type="entry name" value="DNA REPAIR PROTEIN RECO"/>
    <property type="match status" value="1"/>
</dbReference>
<dbReference type="EMBL" id="JADEWZ010000039">
    <property type="protein sequence ID" value="MBE9118176.1"/>
    <property type="molecule type" value="Genomic_DNA"/>
</dbReference>
<dbReference type="Pfam" id="PF11967">
    <property type="entry name" value="RecO_N"/>
    <property type="match status" value="1"/>
</dbReference>
<reference evidence="9" key="1">
    <citation type="submission" date="2020-10" db="EMBL/GenBank/DDBJ databases">
        <authorList>
            <person name="Castelo-Branco R."/>
            <person name="Eusebio N."/>
            <person name="Adriana R."/>
            <person name="Vieira A."/>
            <person name="Brugerolle De Fraissinette N."/>
            <person name="Rezende De Castro R."/>
            <person name="Schneider M.P."/>
            <person name="Vasconcelos V."/>
            <person name="Leao P.N."/>
        </authorList>
    </citation>
    <scope>NUCLEOTIDE SEQUENCE</scope>
    <source>
        <strain evidence="9">LEGE 07157</strain>
    </source>
</reference>
<dbReference type="Gene3D" id="1.20.1440.120">
    <property type="entry name" value="Recombination protein O, C-terminal domain"/>
    <property type="match status" value="1"/>
</dbReference>
<dbReference type="Pfam" id="PF02565">
    <property type="entry name" value="RecO_C"/>
    <property type="match status" value="1"/>
</dbReference>
<dbReference type="RefSeq" id="WP_194031264.1">
    <property type="nucleotide sequence ID" value="NZ_JADEWZ010000039.1"/>
</dbReference>
<evidence type="ECO:0000256" key="2">
    <source>
        <dbReference type="ARBA" id="ARBA00021310"/>
    </source>
</evidence>
<evidence type="ECO:0000256" key="1">
    <source>
        <dbReference type="ARBA" id="ARBA00007452"/>
    </source>
</evidence>
<evidence type="ECO:0000259" key="8">
    <source>
        <dbReference type="Pfam" id="PF11967"/>
    </source>
</evidence>
<dbReference type="PANTHER" id="PTHR33991:SF1">
    <property type="entry name" value="DNA REPAIR PROTEIN RECO"/>
    <property type="match status" value="1"/>
</dbReference>
<dbReference type="GO" id="GO:0043590">
    <property type="term" value="C:bacterial nucleoid"/>
    <property type="evidence" value="ECO:0007669"/>
    <property type="project" value="TreeGrafter"/>
</dbReference>
<dbReference type="GO" id="GO:0006302">
    <property type="term" value="P:double-strand break repair"/>
    <property type="evidence" value="ECO:0007669"/>
    <property type="project" value="TreeGrafter"/>
</dbReference>